<evidence type="ECO:0000313" key="2">
    <source>
        <dbReference type="Proteomes" id="UP000299102"/>
    </source>
</evidence>
<evidence type="ECO:0000313" key="1">
    <source>
        <dbReference type="EMBL" id="GBP50453.1"/>
    </source>
</evidence>
<comment type="caution">
    <text evidence="1">The sequence shown here is derived from an EMBL/GenBank/DDBJ whole genome shotgun (WGS) entry which is preliminary data.</text>
</comment>
<accession>A0A4C1WHA9</accession>
<organism evidence="1 2">
    <name type="scientific">Eumeta variegata</name>
    <name type="common">Bagworm moth</name>
    <name type="synonym">Eumeta japonica</name>
    <dbReference type="NCBI Taxonomy" id="151549"/>
    <lineage>
        <taxon>Eukaryota</taxon>
        <taxon>Metazoa</taxon>
        <taxon>Ecdysozoa</taxon>
        <taxon>Arthropoda</taxon>
        <taxon>Hexapoda</taxon>
        <taxon>Insecta</taxon>
        <taxon>Pterygota</taxon>
        <taxon>Neoptera</taxon>
        <taxon>Endopterygota</taxon>
        <taxon>Lepidoptera</taxon>
        <taxon>Glossata</taxon>
        <taxon>Ditrysia</taxon>
        <taxon>Tineoidea</taxon>
        <taxon>Psychidae</taxon>
        <taxon>Oiketicinae</taxon>
        <taxon>Eumeta</taxon>
    </lineage>
</organism>
<dbReference type="AlphaFoldDB" id="A0A4C1WHA9"/>
<reference evidence="1 2" key="1">
    <citation type="journal article" date="2019" name="Commun. Biol.">
        <title>The bagworm genome reveals a unique fibroin gene that provides high tensile strength.</title>
        <authorList>
            <person name="Kono N."/>
            <person name="Nakamura H."/>
            <person name="Ohtoshi R."/>
            <person name="Tomita M."/>
            <person name="Numata K."/>
            <person name="Arakawa K."/>
        </authorList>
    </citation>
    <scope>NUCLEOTIDE SEQUENCE [LARGE SCALE GENOMIC DNA]</scope>
</reference>
<dbReference type="Proteomes" id="UP000299102">
    <property type="component" value="Unassembled WGS sequence"/>
</dbReference>
<dbReference type="EMBL" id="BGZK01000566">
    <property type="protein sequence ID" value="GBP50453.1"/>
    <property type="molecule type" value="Genomic_DNA"/>
</dbReference>
<protein>
    <submittedName>
        <fullName evidence="1">Uncharacterized protein</fullName>
    </submittedName>
</protein>
<proteinExistence type="predicted"/>
<sequence length="97" mass="10713">MVSIEGPRESAYRRVLPIGWFSATLDLQPQYPIQALGDAPHKSSLVISKSSDGRAPEGWRARSLPSEADLLVVGLLIDDLAAIVEEIKSDRDGRWRD</sequence>
<keyword evidence="2" id="KW-1185">Reference proteome</keyword>
<gene>
    <name evidence="1" type="ORF">EVAR_96689_1</name>
</gene>
<name>A0A4C1WHA9_EUMVA</name>